<dbReference type="PROSITE" id="PS51072">
    <property type="entry name" value="MHD"/>
    <property type="match status" value="1"/>
</dbReference>
<dbReference type="InterPro" id="IPR028565">
    <property type="entry name" value="MHD"/>
</dbReference>
<feature type="compositionally biased region" description="Low complexity" evidence="2">
    <location>
        <begin position="505"/>
        <end position="516"/>
    </location>
</feature>
<feature type="region of interest" description="Disordered" evidence="2">
    <location>
        <begin position="313"/>
        <end position="541"/>
    </location>
</feature>
<sequence>MTDQQERTQYASSILVSQKPVEATEIVRVRLSQAKLLNDEFSTFFQKYYDIKAQYLQQLNTLVQHSQDLNKNIEKSIIANNVLSPEELQHYNIDAIGHLSEIWNKVIAEIKDEISANNQLKNVVEGEVIKPLTQYTTKNRQWSEIRNLHSKLSDVAKNIEMSQDKIDKYADNSRHQDKLDKYQTQLNSANATWDSEAPYVFEVFEHTDYGRLTFLRDSLLRFITAYTDSLNKISSSNEETLNTILGFDPEVEIARFAKVSSETTYVPKAARQAAESPVVKQTPVVPGSASATSTKKGRVSSVATTATAASAATAAGAASITSSGKEKKRNKLKSKFGSVFHKKDKKDKKLSMNAVPESETSSLSDSVRAPNRRASRTSSYLSLGNNHSVSNLGAHTSPTKDPSPLSQPQQQKNTISDVPPAVPQKYPSGINTPMSLNQAPLQPISRGSSSNNFNNTNGATANGGIREQQSMNSFSEVSSHINSDTQSPVDSTFQPALQQPVTTEPQYQQPAQDQYPSTLAPQQQQSTRAPPPPPSRKTGTLTNISEDQTYSFEQPSSINHTVSHGQVPQPPTYRRDIQSGLFTNLSQSDLENHQSKRISSFNSFAGSTSQLRPQMTGSSIGTTGGLFQHPQMSQPGLNASVAEVVHAKFKDGEQVQGSIIGEIAFNYYSEDVTVPTRTNVKIAGAEAFDQKIANTQFFKEIDTDEFELTPQPILGRTLGGLKFSIKDAKAPIVIIPAWRFEPHQSSVMLTLKLAPHVLEALPIGQSVILDDLIVAVSIKGASKSALSKPQGTFSKDKSRITWRFKEPVTLNAQSDQKLVARFMTDVQGEESDSGVLVKFTVNSDSGASTVTSPLELAAQDYSDDDPFAQAEWRRVPTVKTLVAGSYSGLS</sequence>
<dbReference type="VEuPathDB" id="FungiDB:BON22_1995"/>
<dbReference type="EMBL" id="LK052907">
    <property type="protein sequence ID" value="CDR46260.1"/>
    <property type="molecule type" value="Genomic_DNA"/>
</dbReference>
<dbReference type="Pfam" id="PF10291">
    <property type="entry name" value="muHD"/>
    <property type="match status" value="1"/>
</dbReference>
<feature type="compositionally biased region" description="Polar residues" evidence="2">
    <location>
        <begin position="429"/>
        <end position="440"/>
    </location>
</feature>
<dbReference type="InterPro" id="IPR018808">
    <property type="entry name" value="Muniscin_C"/>
</dbReference>
<feature type="domain" description="MHD" evidence="3">
    <location>
        <begin position="634"/>
        <end position="883"/>
    </location>
</feature>
<evidence type="ECO:0000313" key="4">
    <source>
        <dbReference type="EMBL" id="CDR46260.1"/>
    </source>
</evidence>
<dbReference type="Gene3D" id="1.20.1270.60">
    <property type="entry name" value="Arfaptin homology (AH) domain/BAR domain"/>
    <property type="match status" value="1"/>
</dbReference>
<evidence type="ECO:0000256" key="2">
    <source>
        <dbReference type="SAM" id="MobiDB-lite"/>
    </source>
</evidence>
<feature type="compositionally biased region" description="Polar residues" evidence="2">
    <location>
        <begin position="467"/>
        <end position="504"/>
    </location>
</feature>
<dbReference type="SUPFAM" id="SSF103657">
    <property type="entry name" value="BAR/IMD domain-like"/>
    <property type="match status" value="1"/>
</dbReference>
<feature type="compositionally biased region" description="Polar residues" evidence="2">
    <location>
        <begin position="517"/>
        <end position="528"/>
    </location>
</feature>
<feature type="compositionally biased region" description="Low complexity" evidence="2">
    <location>
        <begin position="313"/>
        <end position="323"/>
    </location>
</feature>
<accession>A0A061BEE3</accession>
<evidence type="ECO:0000256" key="1">
    <source>
        <dbReference type="ARBA" id="ARBA00022583"/>
    </source>
</evidence>
<dbReference type="InterPro" id="IPR027267">
    <property type="entry name" value="AH/BAR_dom_sf"/>
</dbReference>
<feature type="compositionally biased region" description="Polar residues" evidence="2">
    <location>
        <begin position="376"/>
        <end position="416"/>
    </location>
</feature>
<dbReference type="PhylomeDB" id="A0A061BEE3"/>
<dbReference type="GO" id="GO:0032185">
    <property type="term" value="P:septin cytoskeleton organization"/>
    <property type="evidence" value="ECO:0007669"/>
    <property type="project" value="TreeGrafter"/>
</dbReference>
<dbReference type="GO" id="GO:0006897">
    <property type="term" value="P:endocytosis"/>
    <property type="evidence" value="ECO:0007669"/>
    <property type="project" value="UniProtKB-KW"/>
</dbReference>
<protein>
    <submittedName>
        <fullName evidence="4">CYFA0S22e01860g1_1</fullName>
    </submittedName>
</protein>
<gene>
    <name evidence="4" type="ORF">CYFA0S_22e01860g</name>
</gene>
<dbReference type="GO" id="GO:0032153">
    <property type="term" value="C:cell division site"/>
    <property type="evidence" value="ECO:0007669"/>
    <property type="project" value="TreeGrafter"/>
</dbReference>
<proteinExistence type="predicted"/>
<feature type="compositionally biased region" description="Basic residues" evidence="2">
    <location>
        <begin position="326"/>
        <end position="348"/>
    </location>
</feature>
<dbReference type="PANTHER" id="PTHR23065:SF54">
    <property type="entry name" value="SUPPRESSOR OF YEAST PROFILIN DELETION"/>
    <property type="match status" value="1"/>
</dbReference>
<name>A0A061BEE3_CYBFA</name>
<feature type="region of interest" description="Disordered" evidence="2">
    <location>
        <begin position="270"/>
        <end position="300"/>
    </location>
</feature>
<dbReference type="AlphaFoldDB" id="A0A061BEE3"/>
<evidence type="ECO:0000259" key="3">
    <source>
        <dbReference type="PROSITE" id="PS51072"/>
    </source>
</evidence>
<dbReference type="OrthoDB" id="331602at2759"/>
<dbReference type="GO" id="GO:0005886">
    <property type="term" value="C:plasma membrane"/>
    <property type="evidence" value="ECO:0007669"/>
    <property type="project" value="TreeGrafter"/>
</dbReference>
<keyword evidence="1" id="KW-0254">Endocytosis</keyword>
<dbReference type="GO" id="GO:0030139">
    <property type="term" value="C:endocytic vesicle"/>
    <property type="evidence" value="ECO:0007669"/>
    <property type="project" value="TreeGrafter"/>
</dbReference>
<feature type="compositionally biased region" description="Low complexity" evidence="2">
    <location>
        <begin position="444"/>
        <end position="466"/>
    </location>
</feature>
<dbReference type="PANTHER" id="PTHR23065">
    <property type="entry name" value="PROLINE-SERINE-THREONINE PHOSPHATASE INTERACTING PROTEIN 1"/>
    <property type="match status" value="1"/>
</dbReference>
<organism evidence="4">
    <name type="scientific">Cyberlindnera fabianii</name>
    <name type="common">Yeast</name>
    <name type="synonym">Hansenula fabianii</name>
    <dbReference type="NCBI Taxonomy" id="36022"/>
    <lineage>
        <taxon>Eukaryota</taxon>
        <taxon>Fungi</taxon>
        <taxon>Dikarya</taxon>
        <taxon>Ascomycota</taxon>
        <taxon>Saccharomycotina</taxon>
        <taxon>Saccharomycetes</taxon>
        <taxon>Phaffomycetales</taxon>
        <taxon>Phaffomycetaceae</taxon>
        <taxon>Cyberlindnera</taxon>
    </lineage>
</organism>
<reference evidence="4" key="1">
    <citation type="journal article" date="2014" name="Genome Announc.">
        <title>Genome sequence of the yeast Cyberlindnera fabianii (Hansenula fabianii).</title>
        <authorList>
            <person name="Freel K.C."/>
            <person name="Sarilar V."/>
            <person name="Neuveglise C."/>
            <person name="Devillers H."/>
            <person name="Friedrich A."/>
            <person name="Schacherer J."/>
        </authorList>
    </citation>
    <scope>NUCLEOTIDE SEQUENCE</scope>
    <source>
        <strain evidence="4">YJS4271</strain>
    </source>
</reference>